<keyword evidence="3" id="KW-1185">Reference proteome</keyword>
<keyword evidence="1" id="KW-1133">Transmembrane helix</keyword>
<feature type="transmembrane region" description="Helical" evidence="1">
    <location>
        <begin position="106"/>
        <end position="125"/>
    </location>
</feature>
<name>A0ABV0RAF8_9TELE</name>
<feature type="transmembrane region" description="Helical" evidence="1">
    <location>
        <begin position="131"/>
        <end position="151"/>
    </location>
</feature>
<gene>
    <name evidence="2" type="ORF">XENOCAPTIV_026640</name>
</gene>
<keyword evidence="1" id="KW-0472">Membrane</keyword>
<keyword evidence="1" id="KW-0812">Transmembrane</keyword>
<feature type="non-terminal residue" evidence="2">
    <location>
        <position position="1"/>
    </location>
</feature>
<protein>
    <submittedName>
        <fullName evidence="2">Uncharacterized protein</fullName>
    </submittedName>
</protein>
<proteinExistence type="predicted"/>
<accession>A0ABV0RAF8</accession>
<dbReference type="EMBL" id="JAHRIN010040295">
    <property type="protein sequence ID" value="MEQ2205144.1"/>
    <property type="molecule type" value="Genomic_DNA"/>
</dbReference>
<evidence type="ECO:0000313" key="2">
    <source>
        <dbReference type="EMBL" id="MEQ2205144.1"/>
    </source>
</evidence>
<evidence type="ECO:0000256" key="1">
    <source>
        <dbReference type="SAM" id="Phobius"/>
    </source>
</evidence>
<evidence type="ECO:0000313" key="3">
    <source>
        <dbReference type="Proteomes" id="UP001434883"/>
    </source>
</evidence>
<reference evidence="2 3" key="1">
    <citation type="submission" date="2021-06" db="EMBL/GenBank/DDBJ databases">
        <authorList>
            <person name="Palmer J.M."/>
        </authorList>
    </citation>
    <scope>NUCLEOTIDE SEQUENCE [LARGE SCALE GENOMIC DNA]</scope>
    <source>
        <strain evidence="2 3">XC_2019</strain>
        <tissue evidence="2">Muscle</tissue>
    </source>
</reference>
<sequence>ATLQLRPGDPPPAPPIKIVQREREMKQLLGEECCEAISFLKHSSDESAVKEKMRATFQYRWDSDLSTILLLLHLLPPTSKGHKKRSNISSCQAVDHVVRYLQLCKLYCTYAVIVMILLLVSKHFLIGFVSYLNVAMLYFLIFLISLLNILLKMGASVETFLAGVEPGQPFLLCVGENKSSIQRYDIIIDHKAQTSLAAFDELFKAHFIFSINDHESLYNFYTFIQTTVFNIDVCQGKSQSQGAKSKIFARRLR</sequence>
<comment type="caution">
    <text evidence="2">The sequence shown here is derived from an EMBL/GenBank/DDBJ whole genome shotgun (WGS) entry which is preliminary data.</text>
</comment>
<organism evidence="2 3">
    <name type="scientific">Xenoophorus captivus</name>
    <dbReference type="NCBI Taxonomy" id="1517983"/>
    <lineage>
        <taxon>Eukaryota</taxon>
        <taxon>Metazoa</taxon>
        <taxon>Chordata</taxon>
        <taxon>Craniata</taxon>
        <taxon>Vertebrata</taxon>
        <taxon>Euteleostomi</taxon>
        <taxon>Actinopterygii</taxon>
        <taxon>Neopterygii</taxon>
        <taxon>Teleostei</taxon>
        <taxon>Neoteleostei</taxon>
        <taxon>Acanthomorphata</taxon>
        <taxon>Ovalentaria</taxon>
        <taxon>Atherinomorphae</taxon>
        <taxon>Cyprinodontiformes</taxon>
        <taxon>Goodeidae</taxon>
        <taxon>Xenoophorus</taxon>
    </lineage>
</organism>
<dbReference type="Proteomes" id="UP001434883">
    <property type="component" value="Unassembled WGS sequence"/>
</dbReference>